<sequence length="290" mass="32758">MFEKYNIPAFFLVKSAVLSAFANGRPTALVFDSGVSQTSAVPVFDGYVLQNSIVRIPHGSKFVSKLCKDYFEENQIDIIPSYMVGSKELVKDKEKPIWKPKTNIPEVKPSWHNFQVDQIVEDFQASVLQILDEPFNKEAVDGVPPTLYEFPNGYNQQFYDERYTIPEVLFNPKFSPKYANELGMSYADVLMKSVTLSDVDIMPALYGSVVISGGNTLLTGFNDRLLAEVSKKVPQSIRLKLMHPNGLVERKHSPWIGGSILASLGTFQRMWFSKQEYEDGGKTQIHRKCP</sequence>
<dbReference type="PANTHER" id="PTHR11937">
    <property type="entry name" value="ACTIN"/>
    <property type="match status" value="1"/>
</dbReference>
<reference evidence="2" key="1">
    <citation type="submission" date="2023-12" db="EMBL/GenBank/DDBJ databases">
        <title>Genome assembly of Anisodus tanguticus.</title>
        <authorList>
            <person name="Wang Y.-J."/>
        </authorList>
    </citation>
    <scope>NUCLEOTIDE SEQUENCE</scope>
    <source>
        <strain evidence="2">KB-2021</strain>
        <tissue evidence="2">Leaf</tissue>
    </source>
</reference>
<dbReference type="FunFam" id="3.30.420.40:FF:000058">
    <property type="entry name" value="Putative actin-related protein 5"/>
    <property type="match status" value="1"/>
</dbReference>
<dbReference type="InterPro" id="IPR043129">
    <property type="entry name" value="ATPase_NBD"/>
</dbReference>
<proteinExistence type="inferred from homology"/>
<dbReference type="SMART" id="SM00268">
    <property type="entry name" value="ACTIN"/>
    <property type="match status" value="1"/>
</dbReference>
<dbReference type="EMBL" id="JAVYJV010000082">
    <property type="protein sequence ID" value="KAK4336863.1"/>
    <property type="molecule type" value="Genomic_DNA"/>
</dbReference>
<dbReference type="InterPro" id="IPR004000">
    <property type="entry name" value="Actin"/>
</dbReference>
<comment type="similarity">
    <text evidence="1">Belongs to the actin family.</text>
</comment>
<dbReference type="SUPFAM" id="SSF53067">
    <property type="entry name" value="Actin-like ATPase domain"/>
    <property type="match status" value="2"/>
</dbReference>
<dbReference type="Proteomes" id="UP001291623">
    <property type="component" value="Unassembled WGS sequence"/>
</dbReference>
<evidence type="ECO:0000256" key="1">
    <source>
        <dbReference type="RuleBase" id="RU000487"/>
    </source>
</evidence>
<accession>A0AAE1UM07</accession>
<evidence type="ECO:0008006" key="4">
    <source>
        <dbReference type="Google" id="ProtNLM"/>
    </source>
</evidence>
<keyword evidence="3" id="KW-1185">Reference proteome</keyword>
<dbReference type="Gene3D" id="3.30.420.40">
    <property type="match status" value="3"/>
</dbReference>
<protein>
    <recommendedName>
        <fullName evidence="4">Actin-related protein 4</fullName>
    </recommendedName>
</protein>
<organism evidence="2 3">
    <name type="scientific">Anisodus tanguticus</name>
    <dbReference type="NCBI Taxonomy" id="243964"/>
    <lineage>
        <taxon>Eukaryota</taxon>
        <taxon>Viridiplantae</taxon>
        <taxon>Streptophyta</taxon>
        <taxon>Embryophyta</taxon>
        <taxon>Tracheophyta</taxon>
        <taxon>Spermatophyta</taxon>
        <taxon>Magnoliopsida</taxon>
        <taxon>eudicotyledons</taxon>
        <taxon>Gunneridae</taxon>
        <taxon>Pentapetalae</taxon>
        <taxon>asterids</taxon>
        <taxon>lamiids</taxon>
        <taxon>Solanales</taxon>
        <taxon>Solanaceae</taxon>
        <taxon>Solanoideae</taxon>
        <taxon>Hyoscyameae</taxon>
        <taxon>Anisodus</taxon>
    </lineage>
</organism>
<dbReference type="AlphaFoldDB" id="A0AAE1UM07"/>
<evidence type="ECO:0000313" key="2">
    <source>
        <dbReference type="EMBL" id="KAK4336863.1"/>
    </source>
</evidence>
<dbReference type="Pfam" id="PF00022">
    <property type="entry name" value="Actin"/>
    <property type="match status" value="1"/>
</dbReference>
<name>A0AAE1UM07_9SOLA</name>
<evidence type="ECO:0000313" key="3">
    <source>
        <dbReference type="Proteomes" id="UP001291623"/>
    </source>
</evidence>
<comment type="caution">
    <text evidence="2">The sequence shown here is derived from an EMBL/GenBank/DDBJ whole genome shotgun (WGS) entry which is preliminary data.</text>
</comment>
<gene>
    <name evidence="2" type="ORF">RND71_044019</name>
</gene>